<name>A0A5P8W8G3_9NOSO</name>
<accession>A0A5P8W8G3</accession>
<sequence>MEGTRNVGKEQRGTEENLPPLLCLTFPYFWSRPSRKLLKIPN</sequence>
<organism evidence="1 2">
    <name type="scientific">Nostoc sphaeroides CCNUC1</name>
    <dbReference type="NCBI Taxonomy" id="2653204"/>
    <lineage>
        <taxon>Bacteria</taxon>
        <taxon>Bacillati</taxon>
        <taxon>Cyanobacteriota</taxon>
        <taxon>Cyanophyceae</taxon>
        <taxon>Nostocales</taxon>
        <taxon>Nostocaceae</taxon>
        <taxon>Nostoc</taxon>
    </lineage>
</organism>
<dbReference type="EMBL" id="CP045226">
    <property type="protein sequence ID" value="QFS48872.1"/>
    <property type="molecule type" value="Genomic_DNA"/>
</dbReference>
<dbReference type="Proteomes" id="UP000326678">
    <property type="component" value="Chromosome Gxm1"/>
</dbReference>
<proteinExistence type="predicted"/>
<dbReference type="AlphaFoldDB" id="A0A5P8W8G3"/>
<reference evidence="1 2" key="1">
    <citation type="submission" date="2019-10" db="EMBL/GenBank/DDBJ databases">
        <title>Genomic and transcriptomic insights into the perfect genentic adaptation of a filamentous nitrogen-fixing cyanobacterium to rice fields.</title>
        <authorList>
            <person name="Chen Z."/>
        </authorList>
    </citation>
    <scope>NUCLEOTIDE SEQUENCE [LARGE SCALE GENOMIC DNA]</scope>
    <source>
        <strain evidence="1">CCNUC1</strain>
    </source>
</reference>
<protein>
    <submittedName>
        <fullName evidence="1">Uncharacterized protein</fullName>
    </submittedName>
</protein>
<gene>
    <name evidence="1" type="ORF">GXM_06366</name>
</gene>
<keyword evidence="2" id="KW-1185">Reference proteome</keyword>
<evidence type="ECO:0000313" key="2">
    <source>
        <dbReference type="Proteomes" id="UP000326678"/>
    </source>
</evidence>
<dbReference type="KEGG" id="nsh:GXM_06366"/>
<evidence type="ECO:0000313" key="1">
    <source>
        <dbReference type="EMBL" id="QFS48872.1"/>
    </source>
</evidence>